<gene>
    <name evidence="1" type="ORF">J2S66_005745</name>
</gene>
<reference evidence="1 2" key="1">
    <citation type="submission" date="2023-07" db="EMBL/GenBank/DDBJ databases">
        <title>Sequencing the genomes of 1000 actinobacteria strains.</title>
        <authorList>
            <person name="Klenk H.-P."/>
        </authorList>
    </citation>
    <scope>NUCLEOTIDE SEQUENCE [LARGE SCALE GENOMIC DNA]</scope>
    <source>
        <strain evidence="1 2">DSM 43749</strain>
    </source>
</reference>
<protein>
    <submittedName>
        <fullName evidence="1">Uncharacterized protein</fullName>
    </submittedName>
</protein>
<comment type="caution">
    <text evidence="1">The sequence shown here is derived from an EMBL/GenBank/DDBJ whole genome shotgun (WGS) entry which is preliminary data.</text>
</comment>
<dbReference type="RefSeq" id="WP_310310503.1">
    <property type="nucleotide sequence ID" value="NZ_BAAAXB010000001.1"/>
</dbReference>
<keyword evidence="2" id="KW-1185">Reference proteome</keyword>
<name>A0ABU1Q393_9PSEU</name>
<evidence type="ECO:0000313" key="2">
    <source>
        <dbReference type="Proteomes" id="UP001268819"/>
    </source>
</evidence>
<evidence type="ECO:0000313" key="1">
    <source>
        <dbReference type="EMBL" id="MDR6597361.1"/>
    </source>
</evidence>
<proteinExistence type="predicted"/>
<dbReference type="EMBL" id="JAVDSG010000001">
    <property type="protein sequence ID" value="MDR6597361.1"/>
    <property type="molecule type" value="Genomic_DNA"/>
</dbReference>
<accession>A0ABU1Q393</accession>
<sequence length="87" mass="9764">MNTYVLCRMRGIGGTWPWCETVASAPGGPVADLRPWALEQLRARSLPDGFYQAFLMTPDEDGEIDTYHADHAEDVVWLYESEYVPAG</sequence>
<organism evidence="1 2">
    <name type="scientific">Saccharothrix longispora</name>
    <dbReference type="NCBI Taxonomy" id="33920"/>
    <lineage>
        <taxon>Bacteria</taxon>
        <taxon>Bacillati</taxon>
        <taxon>Actinomycetota</taxon>
        <taxon>Actinomycetes</taxon>
        <taxon>Pseudonocardiales</taxon>
        <taxon>Pseudonocardiaceae</taxon>
        <taxon>Saccharothrix</taxon>
    </lineage>
</organism>
<dbReference type="Proteomes" id="UP001268819">
    <property type="component" value="Unassembled WGS sequence"/>
</dbReference>